<dbReference type="Proteomes" id="UP001386972">
    <property type="component" value="Unassembled WGS sequence"/>
</dbReference>
<organism evidence="1 2">
    <name type="scientific">Pseudomonas shirazensis</name>
    <dbReference type="NCBI Taxonomy" id="2745494"/>
    <lineage>
        <taxon>Bacteria</taxon>
        <taxon>Pseudomonadati</taxon>
        <taxon>Pseudomonadota</taxon>
        <taxon>Gammaproteobacteria</taxon>
        <taxon>Pseudomonadales</taxon>
        <taxon>Pseudomonadaceae</taxon>
        <taxon>Pseudomonas</taxon>
    </lineage>
</organism>
<gene>
    <name evidence="1" type="ORF">WLF18_15965</name>
</gene>
<evidence type="ECO:0000313" key="1">
    <source>
        <dbReference type="EMBL" id="MEK2610605.1"/>
    </source>
</evidence>
<proteinExistence type="predicted"/>
<reference evidence="1 2" key="1">
    <citation type="submission" date="2024-03" db="EMBL/GenBank/DDBJ databases">
        <title>Screening, Identification and Application of a Plant Lactobacillus Strain.</title>
        <authorList>
            <person name="Li Y.L."/>
        </authorList>
    </citation>
    <scope>NUCLEOTIDE SEQUENCE [LARGE SCALE GENOMIC DNA]</scope>
    <source>
        <strain evidence="1 2">JDB</strain>
    </source>
</reference>
<dbReference type="RefSeq" id="WP_177031698.1">
    <property type="nucleotide sequence ID" value="NZ_JBBNAW010000015.1"/>
</dbReference>
<name>A0ABU9A1Y9_9PSED</name>
<sequence>MLHTLPATMTIQGEVLPDAVLNARDMCSMNFARDEFHKLYALLYPMCSSHEEGPLCDIARHLEQVIIFTGNFMWKHRHLGASHGVVGKRADLDEGATA</sequence>
<evidence type="ECO:0000313" key="2">
    <source>
        <dbReference type="Proteomes" id="UP001386972"/>
    </source>
</evidence>
<protein>
    <submittedName>
        <fullName evidence="1">Uncharacterized protein</fullName>
    </submittedName>
</protein>
<keyword evidence="2" id="KW-1185">Reference proteome</keyword>
<comment type="caution">
    <text evidence="1">The sequence shown here is derived from an EMBL/GenBank/DDBJ whole genome shotgun (WGS) entry which is preliminary data.</text>
</comment>
<accession>A0ABU9A1Y9</accession>
<dbReference type="EMBL" id="JBBNAW010000015">
    <property type="protein sequence ID" value="MEK2610605.1"/>
    <property type="molecule type" value="Genomic_DNA"/>
</dbReference>